<dbReference type="AlphaFoldDB" id="A0A8T3C0W5"/>
<comment type="caution">
    <text evidence="1">The sequence shown here is derived from an EMBL/GenBank/DDBJ whole genome shotgun (WGS) entry which is preliminary data.</text>
</comment>
<gene>
    <name evidence="1" type="ORF">KFK09_006024</name>
</gene>
<dbReference type="Proteomes" id="UP000829196">
    <property type="component" value="Unassembled WGS sequence"/>
</dbReference>
<dbReference type="OrthoDB" id="238316at2759"/>
<dbReference type="Gene3D" id="1.10.10.2320">
    <property type="match status" value="1"/>
</dbReference>
<dbReference type="SMR" id="A0A8T3C0W5"/>
<dbReference type="Gene3D" id="1.10.10.2330">
    <property type="match status" value="1"/>
</dbReference>
<sequence>MAEDSILGFLQNKEAISDSHQFAASVGIDHNELENVIKSLLGFEIADAQEFQKDRWFLKEKGRTYAREGSPEVQLFNAVPPEGILGFRERNCRF</sequence>
<dbReference type="EMBL" id="JAGYWB010000005">
    <property type="protein sequence ID" value="KAI0523628.1"/>
    <property type="molecule type" value="Genomic_DNA"/>
</dbReference>
<organism evidence="1 2">
    <name type="scientific">Dendrobium nobile</name>
    <name type="common">Orchid</name>
    <dbReference type="NCBI Taxonomy" id="94219"/>
    <lineage>
        <taxon>Eukaryota</taxon>
        <taxon>Viridiplantae</taxon>
        <taxon>Streptophyta</taxon>
        <taxon>Embryophyta</taxon>
        <taxon>Tracheophyta</taxon>
        <taxon>Spermatophyta</taxon>
        <taxon>Magnoliopsida</taxon>
        <taxon>Liliopsida</taxon>
        <taxon>Asparagales</taxon>
        <taxon>Orchidaceae</taxon>
        <taxon>Epidendroideae</taxon>
        <taxon>Malaxideae</taxon>
        <taxon>Dendrobiinae</taxon>
        <taxon>Dendrobium</taxon>
    </lineage>
</organism>
<reference evidence="1" key="1">
    <citation type="journal article" date="2022" name="Front. Genet.">
        <title>Chromosome-Scale Assembly of the Dendrobium nobile Genome Provides Insights Into the Molecular Mechanism of the Biosynthesis of the Medicinal Active Ingredient of Dendrobium.</title>
        <authorList>
            <person name="Xu Q."/>
            <person name="Niu S.-C."/>
            <person name="Li K.-L."/>
            <person name="Zheng P.-J."/>
            <person name="Zhang X.-J."/>
            <person name="Jia Y."/>
            <person name="Liu Y."/>
            <person name="Niu Y.-X."/>
            <person name="Yu L.-H."/>
            <person name="Chen D.-F."/>
            <person name="Zhang G.-Q."/>
        </authorList>
    </citation>
    <scope>NUCLEOTIDE SEQUENCE</scope>
    <source>
        <tissue evidence="1">Leaf</tissue>
    </source>
</reference>
<dbReference type="Gene3D" id="3.30.1370.240">
    <property type="match status" value="1"/>
</dbReference>
<evidence type="ECO:0000313" key="2">
    <source>
        <dbReference type="Proteomes" id="UP000829196"/>
    </source>
</evidence>
<protein>
    <submittedName>
        <fullName evidence="1">Uncharacterized protein</fullName>
    </submittedName>
</protein>
<name>A0A8T3C0W5_DENNO</name>
<keyword evidence="2" id="KW-1185">Reference proteome</keyword>
<accession>A0A8T3C0W5</accession>
<proteinExistence type="predicted"/>
<evidence type="ECO:0000313" key="1">
    <source>
        <dbReference type="EMBL" id="KAI0523628.1"/>
    </source>
</evidence>